<dbReference type="InterPro" id="IPR013517">
    <property type="entry name" value="FG-GAP"/>
</dbReference>
<feature type="domain" description="SD-repeat containing protein B" evidence="6">
    <location>
        <begin position="482"/>
        <end position="561"/>
    </location>
</feature>
<reference evidence="7" key="1">
    <citation type="submission" date="2020-07" db="EMBL/GenBank/DDBJ databases">
        <title>Huge and variable diversity of episymbiotic CPR bacteria and DPANN archaea in groundwater ecosystems.</title>
        <authorList>
            <person name="He C.Y."/>
            <person name="Keren R."/>
            <person name="Whittaker M."/>
            <person name="Farag I.F."/>
            <person name="Doudna J."/>
            <person name="Cate J.H.D."/>
            <person name="Banfield J.F."/>
        </authorList>
    </citation>
    <scope>NUCLEOTIDE SEQUENCE</scope>
    <source>
        <strain evidence="7">NC_groundwater_1813_Pr3_B-0.1um_71_17</strain>
    </source>
</reference>
<keyword evidence="5" id="KW-1133">Transmembrane helix</keyword>
<dbReference type="InterPro" id="IPR013783">
    <property type="entry name" value="Ig-like_fold"/>
</dbReference>
<evidence type="ECO:0000256" key="5">
    <source>
        <dbReference type="SAM" id="Phobius"/>
    </source>
</evidence>
<evidence type="ECO:0000313" key="8">
    <source>
        <dbReference type="Proteomes" id="UP000696931"/>
    </source>
</evidence>
<organism evidence="7 8">
    <name type="scientific">Eiseniibacteriota bacterium</name>
    <dbReference type="NCBI Taxonomy" id="2212470"/>
    <lineage>
        <taxon>Bacteria</taxon>
        <taxon>Candidatus Eiseniibacteriota</taxon>
    </lineage>
</organism>
<proteinExistence type="predicted"/>
<comment type="subcellular location">
    <subcellularLocation>
        <location evidence="1">Secreted</location>
    </subcellularLocation>
</comment>
<dbReference type="SUPFAM" id="SSF69318">
    <property type="entry name" value="Integrin alpha N-terminal domain"/>
    <property type="match status" value="1"/>
</dbReference>
<feature type="transmembrane region" description="Helical" evidence="5">
    <location>
        <begin position="21"/>
        <end position="44"/>
    </location>
</feature>
<keyword evidence="3" id="KW-0732">Signal</keyword>
<evidence type="ECO:0000313" key="7">
    <source>
        <dbReference type="EMBL" id="MBI5168988.1"/>
    </source>
</evidence>
<dbReference type="Gene3D" id="2.130.10.130">
    <property type="entry name" value="Integrin alpha, N-terminal"/>
    <property type="match status" value="1"/>
</dbReference>
<comment type="caution">
    <text evidence="7">The sequence shown here is derived from an EMBL/GenBank/DDBJ whole genome shotgun (WGS) entry which is preliminary data.</text>
</comment>
<sequence>MSPSARSRWFRARSAHDARGFTLIEALVTVTLLALVAGAIMLLLNSSAHGKQATSNSAQATEAAQAALDLMAQEIRSAGYGGDVDFPGDPQPAIAYVDSAQIIFAANFEPWPDSAAHGQPVAYDPDGSPRPAPLDGTDWEPNQKYRTGAELIRFTLDANNDGDVDADDRSASAGRDAARTRNPDDFVLLRQTYGDSTGNVAGNNGGQSQSIALVLEPGGSVPPLFTVYLRGSSTPWNWANGAIPPDKLSDIERVTLQVTAASPQPDARGRYAQTTLRTQVTSTRNLPNFLTTTYAVQGYVYNDLDMDRSMDAGEPGIADVSVRVGNSYSTTTSSTGYYLVRVPAGTYTIRHTPASGFANFTSPDTFVVSVGPGVTRSFADTARSGGYVDVHVYRDADADGFEDAGETPMAFMPVTLSPGGATGTTSNSGNARLFAPTGAFSIRVLTPDSLAATGSNPQAGVMTNGGAVAMSFGVHPNANGRITGRVFNDLNRNGSQDTGEPGVANVWIGSTLDLGVTTAAFTTTDANGDYTLDTPANAPPSTSPYYLRFLPPPGYFATTSTARGPIYLTAGQSLTGQHFGIGAFQVISLSASRVLSLASADLYENDFGTNTANARRDVDVLLGADAGGTDNISVWFNQYNANPAFNSSPLTPAGSGYTRNAPQSVLSIAADTLDSGAPKSRPDVVTGTRKAAAGNFFVWFNQNTSGNQGYIPVSYNAGQNYTTSDGGDVTAVLTLDCSGGNMPDLIVGTRSPTSGRGTVEIWQNSNATTPVFAQQEMYPGAGAVPGARMGEVAGMALADIDSDGDKDLVVVTKTGSWTGELIVFKNTGRTNGNRFQYAFGHDLGGAATCVTTADVNGDGRPDVVLGTQTSTSSGNLQYWRNNLSGSNFDFSYERRVDAPGIVMSVTASDLGGSTRSDISMGWRQSESTYAGGVLLYYTDTGTLPSSGTDPSNGSVVNMVPALTTANYNYGVKPTAAVPPFLPDLAAGVKVTATTGALVIFIR</sequence>
<evidence type="ECO:0000259" key="6">
    <source>
        <dbReference type="Pfam" id="PF17210"/>
    </source>
</evidence>
<dbReference type="Pfam" id="PF13517">
    <property type="entry name" value="FG-GAP_3"/>
    <property type="match status" value="1"/>
</dbReference>
<dbReference type="InterPro" id="IPR012902">
    <property type="entry name" value="N_methyl_site"/>
</dbReference>
<keyword evidence="2" id="KW-0964">Secreted</keyword>
<dbReference type="SUPFAM" id="SSF117074">
    <property type="entry name" value="Hypothetical protein PA1324"/>
    <property type="match status" value="2"/>
</dbReference>
<dbReference type="AlphaFoldDB" id="A0A933W2L6"/>
<evidence type="ECO:0000256" key="3">
    <source>
        <dbReference type="ARBA" id="ARBA00022729"/>
    </source>
</evidence>
<keyword evidence="5" id="KW-0812">Transmembrane</keyword>
<evidence type="ECO:0000256" key="2">
    <source>
        <dbReference type="ARBA" id="ARBA00022525"/>
    </source>
</evidence>
<dbReference type="Pfam" id="PF07963">
    <property type="entry name" value="N_methyl"/>
    <property type="match status" value="1"/>
</dbReference>
<dbReference type="PROSITE" id="PS00409">
    <property type="entry name" value="PROKAR_NTER_METHYL"/>
    <property type="match status" value="1"/>
</dbReference>
<dbReference type="InterPro" id="IPR028994">
    <property type="entry name" value="Integrin_alpha_N"/>
</dbReference>
<protein>
    <submittedName>
        <fullName evidence="7">VCBS repeat-containing protein</fullName>
    </submittedName>
</protein>
<feature type="region of interest" description="Disordered" evidence="4">
    <location>
        <begin position="159"/>
        <end position="183"/>
    </location>
</feature>
<feature type="region of interest" description="Disordered" evidence="4">
    <location>
        <begin position="115"/>
        <end position="142"/>
    </location>
</feature>
<dbReference type="EMBL" id="JACRIW010000039">
    <property type="protein sequence ID" value="MBI5168988.1"/>
    <property type="molecule type" value="Genomic_DNA"/>
</dbReference>
<dbReference type="Proteomes" id="UP000696931">
    <property type="component" value="Unassembled WGS sequence"/>
</dbReference>
<accession>A0A933W2L6</accession>
<dbReference type="InterPro" id="IPR033764">
    <property type="entry name" value="Sdr_B"/>
</dbReference>
<dbReference type="Gene3D" id="2.60.40.10">
    <property type="entry name" value="Immunoglobulins"/>
    <property type="match status" value="2"/>
</dbReference>
<dbReference type="GO" id="GO:0005576">
    <property type="term" value="C:extracellular region"/>
    <property type="evidence" value="ECO:0007669"/>
    <property type="project" value="UniProtKB-SubCell"/>
</dbReference>
<evidence type="ECO:0000256" key="1">
    <source>
        <dbReference type="ARBA" id="ARBA00004613"/>
    </source>
</evidence>
<dbReference type="Pfam" id="PF17210">
    <property type="entry name" value="SdrD_B"/>
    <property type="match status" value="1"/>
</dbReference>
<gene>
    <name evidence="7" type="ORF">HZA61_05845</name>
</gene>
<evidence type="ECO:0000256" key="4">
    <source>
        <dbReference type="SAM" id="MobiDB-lite"/>
    </source>
</evidence>
<name>A0A933W2L6_UNCEI</name>
<keyword evidence="5" id="KW-0472">Membrane</keyword>